<dbReference type="SUPFAM" id="SSF111352">
    <property type="entry name" value="Ammonium transporter"/>
    <property type="match status" value="1"/>
</dbReference>
<evidence type="ECO:0000256" key="4">
    <source>
        <dbReference type="ARBA" id="ARBA00022692"/>
    </source>
</evidence>
<keyword evidence="5 8" id="KW-1133">Transmembrane helix</keyword>
<evidence type="ECO:0000313" key="10">
    <source>
        <dbReference type="EMBL" id="SVB87430.1"/>
    </source>
</evidence>
<dbReference type="GO" id="GO:0008519">
    <property type="term" value="F:ammonium channel activity"/>
    <property type="evidence" value="ECO:0007669"/>
    <property type="project" value="InterPro"/>
</dbReference>
<keyword evidence="4 8" id="KW-0812">Transmembrane</keyword>
<protein>
    <recommendedName>
        <fullName evidence="9">Ammonium transporter AmtB-like domain-containing protein</fullName>
    </recommendedName>
</protein>
<dbReference type="InterPro" id="IPR029020">
    <property type="entry name" value="Ammonium/urea_transptr"/>
</dbReference>
<comment type="subcellular location">
    <subcellularLocation>
        <location evidence="1">Membrane</location>
        <topology evidence="1">Multi-pass membrane protein</topology>
    </subcellularLocation>
</comment>
<keyword evidence="3" id="KW-0813">Transport</keyword>
<proteinExistence type="inferred from homology"/>
<feature type="domain" description="Ammonium transporter AmtB-like" evidence="9">
    <location>
        <begin position="2"/>
        <end position="97"/>
    </location>
</feature>
<accession>A0A382HJF0</accession>
<feature type="non-terminal residue" evidence="10">
    <location>
        <position position="1"/>
    </location>
</feature>
<reference evidence="10" key="1">
    <citation type="submission" date="2018-05" db="EMBL/GenBank/DDBJ databases">
        <authorList>
            <person name="Lanie J.A."/>
            <person name="Ng W.-L."/>
            <person name="Kazmierczak K.M."/>
            <person name="Andrzejewski T.M."/>
            <person name="Davidsen T.M."/>
            <person name="Wayne K.J."/>
            <person name="Tettelin H."/>
            <person name="Glass J.I."/>
            <person name="Rusch D."/>
            <person name="Podicherti R."/>
            <person name="Tsui H.-C.T."/>
            <person name="Winkler M.E."/>
        </authorList>
    </citation>
    <scope>NUCLEOTIDE SEQUENCE</scope>
</reference>
<dbReference type="AlphaFoldDB" id="A0A382HJF0"/>
<gene>
    <name evidence="10" type="ORF">METZ01_LOCUS240284</name>
</gene>
<evidence type="ECO:0000256" key="1">
    <source>
        <dbReference type="ARBA" id="ARBA00004141"/>
    </source>
</evidence>
<dbReference type="PANTHER" id="PTHR43029:SF10">
    <property type="entry name" value="AMMONIUM TRANSPORTER MEP2"/>
    <property type="match status" value="1"/>
</dbReference>
<evidence type="ECO:0000256" key="3">
    <source>
        <dbReference type="ARBA" id="ARBA00022448"/>
    </source>
</evidence>
<dbReference type="EMBL" id="UINC01061641">
    <property type="protein sequence ID" value="SVB87430.1"/>
    <property type="molecule type" value="Genomic_DNA"/>
</dbReference>
<dbReference type="Pfam" id="PF00909">
    <property type="entry name" value="Ammonium_transp"/>
    <property type="match status" value="1"/>
</dbReference>
<evidence type="ECO:0000256" key="2">
    <source>
        <dbReference type="ARBA" id="ARBA00005887"/>
    </source>
</evidence>
<dbReference type="GO" id="GO:0005886">
    <property type="term" value="C:plasma membrane"/>
    <property type="evidence" value="ECO:0007669"/>
    <property type="project" value="TreeGrafter"/>
</dbReference>
<dbReference type="Gene3D" id="1.10.3430.10">
    <property type="entry name" value="Ammonium transporter AmtB like domains"/>
    <property type="match status" value="1"/>
</dbReference>
<evidence type="ECO:0000256" key="5">
    <source>
        <dbReference type="ARBA" id="ARBA00022989"/>
    </source>
</evidence>
<evidence type="ECO:0000256" key="8">
    <source>
        <dbReference type="SAM" id="Phobius"/>
    </source>
</evidence>
<evidence type="ECO:0000256" key="6">
    <source>
        <dbReference type="ARBA" id="ARBA00023136"/>
    </source>
</evidence>
<feature type="transmembrane region" description="Helical" evidence="8">
    <location>
        <begin position="45"/>
        <end position="67"/>
    </location>
</feature>
<dbReference type="InterPro" id="IPR001905">
    <property type="entry name" value="Ammonium_transpt"/>
</dbReference>
<feature type="transmembrane region" description="Helical" evidence="8">
    <location>
        <begin position="12"/>
        <end position="33"/>
    </location>
</feature>
<dbReference type="PANTHER" id="PTHR43029">
    <property type="entry name" value="AMMONIUM TRANSPORTER MEP2"/>
    <property type="match status" value="1"/>
</dbReference>
<comment type="similarity">
    <text evidence="2">Belongs to the ammonia transporter channel (TC 1.A.11.2) family.</text>
</comment>
<keyword evidence="6 8" id="KW-0472">Membrane</keyword>
<dbReference type="InterPro" id="IPR024041">
    <property type="entry name" value="NH4_transpt_AmtB-like_dom"/>
</dbReference>
<evidence type="ECO:0000259" key="9">
    <source>
        <dbReference type="Pfam" id="PF00909"/>
    </source>
</evidence>
<sequence length="99" mass="10348">EIDDSLDVFPVHGVGGFIGLLLTAVFAASFGGQGLPEGATVGSQLLVQLTGAVATIIWCAVITLVLLKIVDAILGLRVSQEEESEGLDLTLHDERGYNL</sequence>
<name>A0A382HJF0_9ZZZZ</name>
<keyword evidence="7" id="KW-0924">Ammonia transport</keyword>
<evidence type="ECO:0000256" key="7">
    <source>
        <dbReference type="ARBA" id="ARBA00023177"/>
    </source>
</evidence>
<organism evidence="10">
    <name type="scientific">marine metagenome</name>
    <dbReference type="NCBI Taxonomy" id="408172"/>
    <lineage>
        <taxon>unclassified sequences</taxon>
        <taxon>metagenomes</taxon>
        <taxon>ecological metagenomes</taxon>
    </lineage>
</organism>